<evidence type="ECO:0000313" key="9">
    <source>
        <dbReference type="Proteomes" id="UP000519023"/>
    </source>
</evidence>
<dbReference type="InterPro" id="IPR058625">
    <property type="entry name" value="MdtA-like_BSH"/>
</dbReference>
<dbReference type="Pfam" id="PF25954">
    <property type="entry name" value="Beta-barrel_RND_2"/>
    <property type="match status" value="1"/>
</dbReference>
<dbReference type="PANTHER" id="PTHR30469">
    <property type="entry name" value="MULTIDRUG RESISTANCE PROTEIN MDTA"/>
    <property type="match status" value="1"/>
</dbReference>
<evidence type="ECO:0000259" key="7">
    <source>
        <dbReference type="Pfam" id="PF25967"/>
    </source>
</evidence>
<keyword evidence="9" id="KW-1185">Reference proteome</keyword>
<dbReference type="FunFam" id="2.40.30.170:FF:000010">
    <property type="entry name" value="Efflux RND transporter periplasmic adaptor subunit"/>
    <property type="match status" value="1"/>
</dbReference>
<dbReference type="Pfam" id="PF25967">
    <property type="entry name" value="RND-MFP_C"/>
    <property type="match status" value="1"/>
</dbReference>
<feature type="domain" description="Multidrug resistance protein MdtA-like barrel-sandwich hybrid" evidence="5">
    <location>
        <begin position="77"/>
        <end position="214"/>
    </location>
</feature>
<name>A0A7X9WT13_9SPHN</name>
<dbReference type="Gene3D" id="2.40.30.170">
    <property type="match status" value="1"/>
</dbReference>
<dbReference type="Proteomes" id="UP000519023">
    <property type="component" value="Unassembled WGS sequence"/>
</dbReference>
<evidence type="ECO:0000259" key="5">
    <source>
        <dbReference type="Pfam" id="PF25917"/>
    </source>
</evidence>
<dbReference type="InterPro" id="IPR058627">
    <property type="entry name" value="MdtA-like_C"/>
</dbReference>
<dbReference type="EMBL" id="JABBFV010000002">
    <property type="protein sequence ID" value="NML09391.1"/>
    <property type="molecule type" value="Genomic_DNA"/>
</dbReference>
<dbReference type="AlphaFoldDB" id="A0A7X9WT13"/>
<evidence type="ECO:0000313" key="8">
    <source>
        <dbReference type="EMBL" id="NML09391.1"/>
    </source>
</evidence>
<evidence type="ECO:0000256" key="4">
    <source>
        <dbReference type="SAM" id="MobiDB-lite"/>
    </source>
</evidence>
<feature type="domain" description="CusB-like beta-barrel" evidence="6">
    <location>
        <begin position="230"/>
        <end position="300"/>
    </location>
</feature>
<gene>
    <name evidence="8" type="ORF">HHL08_04415</name>
</gene>
<dbReference type="InterPro" id="IPR058792">
    <property type="entry name" value="Beta-barrel_RND_2"/>
</dbReference>
<evidence type="ECO:0000259" key="6">
    <source>
        <dbReference type="Pfam" id="PF25954"/>
    </source>
</evidence>
<dbReference type="Gene3D" id="2.40.50.100">
    <property type="match status" value="1"/>
</dbReference>
<keyword evidence="3" id="KW-0813">Transport</keyword>
<comment type="caution">
    <text evidence="8">The sequence shown here is derived from an EMBL/GenBank/DDBJ whole genome shotgun (WGS) entry which is preliminary data.</text>
</comment>
<evidence type="ECO:0000256" key="3">
    <source>
        <dbReference type="ARBA" id="ARBA00022448"/>
    </source>
</evidence>
<protein>
    <submittedName>
        <fullName evidence="8">Efflux RND transporter periplasmic adaptor subunit</fullName>
    </submittedName>
</protein>
<proteinExistence type="inferred from homology"/>
<dbReference type="Gene3D" id="2.40.420.20">
    <property type="match status" value="1"/>
</dbReference>
<dbReference type="NCBIfam" id="TIGR01730">
    <property type="entry name" value="RND_mfp"/>
    <property type="match status" value="1"/>
</dbReference>
<feature type="compositionally biased region" description="Polar residues" evidence="4">
    <location>
        <begin position="371"/>
        <end position="388"/>
    </location>
</feature>
<comment type="subcellular location">
    <subcellularLocation>
        <location evidence="1">Cell envelope</location>
    </subcellularLocation>
</comment>
<dbReference type="PANTHER" id="PTHR30469:SF37">
    <property type="entry name" value="RAGD PROTEIN"/>
    <property type="match status" value="1"/>
</dbReference>
<dbReference type="SUPFAM" id="SSF111369">
    <property type="entry name" value="HlyD-like secretion proteins"/>
    <property type="match status" value="1"/>
</dbReference>
<dbReference type="Gene3D" id="1.10.287.470">
    <property type="entry name" value="Helix hairpin bin"/>
    <property type="match status" value="1"/>
</dbReference>
<dbReference type="GO" id="GO:0015562">
    <property type="term" value="F:efflux transmembrane transporter activity"/>
    <property type="evidence" value="ECO:0007669"/>
    <property type="project" value="TreeGrafter"/>
</dbReference>
<reference evidence="8 9" key="1">
    <citation type="submission" date="2020-04" db="EMBL/GenBank/DDBJ databases">
        <title>Sphingobium sp. AR-3-1 isolated from Arctic soil.</title>
        <authorList>
            <person name="Dahal R.H."/>
            <person name="Chaudhary D.K."/>
        </authorList>
    </citation>
    <scope>NUCLEOTIDE SEQUENCE [LARGE SCALE GENOMIC DNA]</scope>
    <source>
        <strain evidence="8 9">AR-3-1</strain>
    </source>
</reference>
<evidence type="ECO:0000256" key="1">
    <source>
        <dbReference type="ARBA" id="ARBA00004196"/>
    </source>
</evidence>
<dbReference type="InterPro" id="IPR006143">
    <property type="entry name" value="RND_pump_MFP"/>
</dbReference>
<accession>A0A7X9WT13</accession>
<sequence>MTATGPDSRMLKRVGIGAGVIALAVVAIGAATRISATNDLRGTAQKAAIPSVATVSPQSDAKGGALVLPGNVQAYNSAAIYARTNGYVSRWLADIGDNVRAGQSLAVLDAPEIDQQLAQAQADYQTAMANQRLAGTTAKRWSVMLAKDAVSQQESDEKAGDLAAKSALSNAAMANVKRLRAMQGFTRLAAPFDGVVTSRAAQIGALVVAGNAASQPLFTVSDIHRMRIYVRVPQGYSAQVKVGMPATLTLPEYPGRAFTATMTRSAGAVDAQSGAVLVELQAANPDRALKPGAFAQVRFDVGQGGGSAGSGGLSLPGSAILYGNDGPTVAVVGRDSRVTVRPITIARDEGATVLVASGIKAGERVIDSPPDSIQSGDKVSVQSGGKGA</sequence>
<dbReference type="Pfam" id="PF25917">
    <property type="entry name" value="BSH_RND"/>
    <property type="match status" value="1"/>
</dbReference>
<evidence type="ECO:0000256" key="2">
    <source>
        <dbReference type="ARBA" id="ARBA00009477"/>
    </source>
</evidence>
<comment type="similarity">
    <text evidence="2">Belongs to the membrane fusion protein (MFP) (TC 8.A.1) family.</text>
</comment>
<dbReference type="GO" id="GO:1990281">
    <property type="term" value="C:efflux pump complex"/>
    <property type="evidence" value="ECO:0007669"/>
    <property type="project" value="TreeGrafter"/>
</dbReference>
<organism evidence="8 9">
    <name type="scientific">Sphingobium psychrophilum</name>
    <dbReference type="NCBI Taxonomy" id="2728834"/>
    <lineage>
        <taxon>Bacteria</taxon>
        <taxon>Pseudomonadati</taxon>
        <taxon>Pseudomonadota</taxon>
        <taxon>Alphaproteobacteria</taxon>
        <taxon>Sphingomonadales</taxon>
        <taxon>Sphingomonadaceae</taxon>
        <taxon>Sphingobium</taxon>
    </lineage>
</organism>
<feature type="region of interest" description="Disordered" evidence="4">
    <location>
        <begin position="365"/>
        <end position="388"/>
    </location>
</feature>
<feature type="domain" description="Multidrug resistance protein MdtA-like C-terminal permuted SH3" evidence="7">
    <location>
        <begin position="316"/>
        <end position="366"/>
    </location>
</feature>